<dbReference type="PROSITE" id="PS00914">
    <property type="entry name" value="SYNTAXIN"/>
    <property type="match status" value="1"/>
</dbReference>
<dbReference type="PROSITE" id="PS50192">
    <property type="entry name" value="T_SNARE"/>
    <property type="match status" value="1"/>
</dbReference>
<gene>
    <name evidence="8" type="ORF">AAG570_010301</name>
</gene>
<protein>
    <recommendedName>
        <fullName evidence="7">t-SNARE coiled-coil homology domain-containing protein</fullName>
    </recommendedName>
</protein>
<evidence type="ECO:0000256" key="6">
    <source>
        <dbReference type="ARBA" id="ARBA00023136"/>
    </source>
</evidence>
<dbReference type="Gene3D" id="1.20.58.70">
    <property type="match status" value="1"/>
</dbReference>
<dbReference type="GO" id="GO:0006836">
    <property type="term" value="P:neurotransmitter transport"/>
    <property type="evidence" value="ECO:0007669"/>
    <property type="project" value="UniProtKB-KW"/>
</dbReference>
<feature type="domain" description="T-SNARE coiled-coil homology" evidence="7">
    <location>
        <begin position="113"/>
        <end position="175"/>
    </location>
</feature>
<dbReference type="InterPro" id="IPR045242">
    <property type="entry name" value="Syntaxin"/>
</dbReference>
<evidence type="ECO:0000256" key="1">
    <source>
        <dbReference type="ARBA" id="ARBA00004211"/>
    </source>
</evidence>
<organism evidence="8 9">
    <name type="scientific">Ranatra chinensis</name>
    <dbReference type="NCBI Taxonomy" id="642074"/>
    <lineage>
        <taxon>Eukaryota</taxon>
        <taxon>Metazoa</taxon>
        <taxon>Ecdysozoa</taxon>
        <taxon>Arthropoda</taxon>
        <taxon>Hexapoda</taxon>
        <taxon>Insecta</taxon>
        <taxon>Pterygota</taxon>
        <taxon>Neoptera</taxon>
        <taxon>Paraneoptera</taxon>
        <taxon>Hemiptera</taxon>
        <taxon>Heteroptera</taxon>
        <taxon>Panheteroptera</taxon>
        <taxon>Nepomorpha</taxon>
        <taxon>Nepidae</taxon>
        <taxon>Ranatrinae</taxon>
        <taxon>Ranatra</taxon>
    </lineage>
</organism>
<name>A0ABD0YM70_9HEMI</name>
<dbReference type="InterPro" id="IPR006012">
    <property type="entry name" value="Syntaxin/epimorphin_CS"/>
</dbReference>
<proteinExistence type="inferred from homology"/>
<reference evidence="8 9" key="1">
    <citation type="submission" date="2024-07" db="EMBL/GenBank/DDBJ databases">
        <title>Chromosome-level genome assembly of the water stick insect Ranatra chinensis (Heteroptera: Nepidae).</title>
        <authorList>
            <person name="Liu X."/>
        </authorList>
    </citation>
    <scope>NUCLEOTIDE SEQUENCE [LARGE SCALE GENOMIC DNA]</scope>
    <source>
        <strain evidence="8">Cailab_2021Rc</strain>
        <tissue evidence="8">Muscle</tissue>
    </source>
</reference>
<keyword evidence="3" id="KW-0812">Transmembrane</keyword>
<keyword evidence="4" id="KW-0532">Neurotransmitter transport</keyword>
<comment type="similarity">
    <text evidence="2">Belongs to the syntaxin family.</text>
</comment>
<sequence length="207" mass="23952">LPRKGFILFSELEGAISKEEEELEPNARITAGLRIRKTQHSASLHLFVEAMSQFNTEQVNYKEKCEERIQRVISIAKAVVTDEKIEELLEQGNYGSIFSGDIITETLEVKRALEDVQTRHQELLSLEKSIQELRDLFLEMSILVNQQGELINRIEKHVMEAGEHIETTIKEITLAEKYQRKAKTVSIYRHIYAISLLRVFLLESVRN</sequence>
<dbReference type="Gene3D" id="1.20.5.110">
    <property type="match status" value="1"/>
</dbReference>
<dbReference type="AlphaFoldDB" id="A0ABD0YM70"/>
<accession>A0ABD0YM70</accession>
<keyword evidence="5" id="KW-1133">Transmembrane helix</keyword>
<evidence type="ECO:0000313" key="9">
    <source>
        <dbReference type="Proteomes" id="UP001558652"/>
    </source>
</evidence>
<evidence type="ECO:0000256" key="5">
    <source>
        <dbReference type="ARBA" id="ARBA00022989"/>
    </source>
</evidence>
<dbReference type="PANTHER" id="PTHR19957">
    <property type="entry name" value="SYNTAXIN"/>
    <property type="match status" value="1"/>
</dbReference>
<evidence type="ECO:0000256" key="4">
    <source>
        <dbReference type="ARBA" id="ARBA00022775"/>
    </source>
</evidence>
<comment type="subcellular location">
    <subcellularLocation>
        <location evidence="1">Membrane</location>
        <topology evidence="1">Single-pass type IV membrane protein</topology>
    </subcellularLocation>
</comment>
<dbReference type="EMBL" id="JBFDAA010000005">
    <property type="protein sequence ID" value="KAL1132345.1"/>
    <property type="molecule type" value="Genomic_DNA"/>
</dbReference>
<dbReference type="SMART" id="SM00397">
    <property type="entry name" value="t_SNARE"/>
    <property type="match status" value="1"/>
</dbReference>
<dbReference type="SUPFAM" id="SSF47661">
    <property type="entry name" value="t-snare proteins"/>
    <property type="match status" value="1"/>
</dbReference>
<dbReference type="GO" id="GO:0016020">
    <property type="term" value="C:membrane"/>
    <property type="evidence" value="ECO:0007669"/>
    <property type="project" value="UniProtKB-SubCell"/>
</dbReference>
<dbReference type="Proteomes" id="UP001558652">
    <property type="component" value="Unassembled WGS sequence"/>
</dbReference>
<dbReference type="InterPro" id="IPR000727">
    <property type="entry name" value="T_SNARE_dom"/>
</dbReference>
<dbReference type="InterPro" id="IPR010989">
    <property type="entry name" value="SNARE"/>
</dbReference>
<dbReference type="PANTHER" id="PTHR19957:SF307">
    <property type="entry name" value="PROTEIN SSO1-RELATED"/>
    <property type="match status" value="1"/>
</dbReference>
<evidence type="ECO:0000313" key="8">
    <source>
        <dbReference type="EMBL" id="KAL1132345.1"/>
    </source>
</evidence>
<evidence type="ECO:0000259" key="7">
    <source>
        <dbReference type="PROSITE" id="PS50192"/>
    </source>
</evidence>
<evidence type="ECO:0000256" key="2">
    <source>
        <dbReference type="ARBA" id="ARBA00009063"/>
    </source>
</evidence>
<feature type="non-terminal residue" evidence="8">
    <location>
        <position position="1"/>
    </location>
</feature>
<keyword evidence="6" id="KW-0472">Membrane</keyword>
<evidence type="ECO:0000256" key="3">
    <source>
        <dbReference type="ARBA" id="ARBA00022692"/>
    </source>
</evidence>
<dbReference type="InterPro" id="IPR006011">
    <property type="entry name" value="Syntaxin_N"/>
</dbReference>
<dbReference type="CDD" id="cd15848">
    <property type="entry name" value="SNARE_syntaxin1-like"/>
    <property type="match status" value="1"/>
</dbReference>
<keyword evidence="9" id="KW-1185">Reference proteome</keyword>
<comment type="caution">
    <text evidence="8">The sequence shown here is derived from an EMBL/GenBank/DDBJ whole genome shotgun (WGS) entry which is preliminary data.</text>
</comment>
<dbReference type="Pfam" id="PF00804">
    <property type="entry name" value="Syntaxin"/>
    <property type="match status" value="1"/>
</dbReference>
<keyword evidence="4" id="KW-0813">Transport</keyword>